<keyword evidence="2" id="KW-0808">Transferase</keyword>
<dbReference type="Pfam" id="PF03705">
    <property type="entry name" value="CheR_N"/>
    <property type="match status" value="1"/>
</dbReference>
<reference evidence="2 3" key="1">
    <citation type="submission" date="2012-10" db="EMBL/GenBank/DDBJ databases">
        <authorList>
            <person name="Harkins D.M."/>
            <person name="Durkin A.S."/>
            <person name="Brinkac L.M."/>
            <person name="Haft D.H."/>
            <person name="Selengut J.D."/>
            <person name="Sanka R."/>
            <person name="DePew J."/>
            <person name="Purushe J."/>
            <person name="Chanthongthip A."/>
            <person name="Lattana O."/>
            <person name="Phetsouvanh R."/>
            <person name="Newton P.N."/>
            <person name="Vinetz J.M."/>
            <person name="Sutton G.G."/>
            <person name="Nierman W.C."/>
            <person name="Fouts D.E."/>
        </authorList>
    </citation>
    <scope>NUCLEOTIDE SEQUENCE [LARGE SCALE GENOMIC DNA]</scope>
    <source>
        <strain evidence="2 3">UI 12758</strain>
    </source>
</reference>
<proteinExistence type="predicted"/>
<dbReference type="GO" id="GO:0032259">
    <property type="term" value="P:methylation"/>
    <property type="evidence" value="ECO:0007669"/>
    <property type="project" value="UniProtKB-KW"/>
</dbReference>
<dbReference type="EC" id="2.1.1.80" evidence="2"/>
<evidence type="ECO:0000313" key="2">
    <source>
        <dbReference type="EMBL" id="EKR56539.1"/>
    </source>
</evidence>
<dbReference type="EMBL" id="AHNR02000014">
    <property type="protein sequence ID" value="EKR56539.1"/>
    <property type="molecule type" value="Genomic_DNA"/>
</dbReference>
<feature type="domain" description="CheR-type methyltransferase" evidence="1">
    <location>
        <begin position="52"/>
        <end position="304"/>
    </location>
</feature>
<dbReference type="SMART" id="SM00138">
    <property type="entry name" value="MeTrc"/>
    <property type="match status" value="1"/>
</dbReference>
<evidence type="ECO:0000259" key="1">
    <source>
        <dbReference type="PROSITE" id="PS50123"/>
    </source>
</evidence>
<dbReference type="SUPFAM" id="SSF47757">
    <property type="entry name" value="Chemotaxis receptor methyltransferase CheR, N-terminal domain"/>
    <property type="match status" value="1"/>
</dbReference>
<dbReference type="InterPro" id="IPR022641">
    <property type="entry name" value="CheR_N"/>
</dbReference>
<evidence type="ECO:0000313" key="3">
    <source>
        <dbReference type="Proteomes" id="UP000001340"/>
    </source>
</evidence>
<dbReference type="AlphaFoldDB" id="A0A0E2DLN1"/>
<dbReference type="PRINTS" id="PR00996">
    <property type="entry name" value="CHERMTFRASE"/>
</dbReference>
<dbReference type="Proteomes" id="UP000001340">
    <property type="component" value="Unassembled WGS sequence"/>
</dbReference>
<dbReference type="InterPro" id="IPR050903">
    <property type="entry name" value="Bact_Chemotaxis_MeTrfase"/>
</dbReference>
<organism evidence="2 3">
    <name type="scientific">Leptospira interrogans str. UI 12758</name>
    <dbReference type="NCBI Taxonomy" id="1049938"/>
    <lineage>
        <taxon>Bacteria</taxon>
        <taxon>Pseudomonadati</taxon>
        <taxon>Spirochaetota</taxon>
        <taxon>Spirochaetia</taxon>
        <taxon>Leptospirales</taxon>
        <taxon>Leptospiraceae</taxon>
        <taxon>Leptospira</taxon>
    </lineage>
</organism>
<comment type="caution">
    <text evidence="2">The sequence shown here is derived from an EMBL/GenBank/DDBJ whole genome shotgun (WGS) entry which is preliminary data.</text>
</comment>
<protein>
    <submittedName>
        <fullName evidence="2">Protein-glutamate O-methyltransferase CheR</fullName>
        <ecNumber evidence="2">2.1.1.80</ecNumber>
    </submittedName>
</protein>
<name>A0A0E2DLN1_LEPIR</name>
<dbReference type="Pfam" id="PF01739">
    <property type="entry name" value="CheR"/>
    <property type="match status" value="1"/>
</dbReference>
<gene>
    <name evidence="2" type="primary">cheR_2</name>
    <name evidence="2" type="ORF">LEP1GSC105_4325</name>
</gene>
<dbReference type="GO" id="GO:0008983">
    <property type="term" value="F:protein-glutamate O-methyltransferase activity"/>
    <property type="evidence" value="ECO:0007669"/>
    <property type="project" value="UniProtKB-EC"/>
</dbReference>
<dbReference type="InterPro" id="IPR000780">
    <property type="entry name" value="CheR_MeTrfase"/>
</dbReference>
<dbReference type="SUPFAM" id="SSF53335">
    <property type="entry name" value="S-adenosyl-L-methionine-dependent methyltransferases"/>
    <property type="match status" value="1"/>
</dbReference>
<dbReference type="PROSITE" id="PS50123">
    <property type="entry name" value="CHER"/>
    <property type="match status" value="1"/>
</dbReference>
<dbReference type="Gene3D" id="3.40.50.150">
    <property type="entry name" value="Vaccinia Virus protein VP39"/>
    <property type="match status" value="1"/>
</dbReference>
<dbReference type="PANTHER" id="PTHR24422">
    <property type="entry name" value="CHEMOTAXIS PROTEIN METHYLTRANSFERASE"/>
    <property type="match status" value="1"/>
</dbReference>
<dbReference type="InterPro" id="IPR029063">
    <property type="entry name" value="SAM-dependent_MTases_sf"/>
</dbReference>
<sequence length="327" mass="38151">MAIQLGGFFFEKVYPIFFEGKIVMSEDTLFTKKRNKFYSDFEGDQPFKLKESFMKSRDIQDTEINLLLEVIFEKYGYDFRQYSEAHIRRRLISRLALSGLSSISEMQTQVLQDKTFASKLLQDLSITVTEMFRDPDFYVCLRKKVIPILKTYPFVKIWHAGCSTGEEAYSMAILLKEEGLYERSILYATDFNEQALNVAREGIFRNRSMKEYTINYQLSGGSGFFSDYYTSDGEMVIMNQTLKKNIVWAHHNLVTDRVFAEVNLVFCRNVLIYFKRELQNQVHHLFLESLVKGGILCLGSKEGISYGGLAEKYESLDSKQKIYKKKY</sequence>
<keyword evidence="2" id="KW-0489">Methyltransferase</keyword>
<dbReference type="PANTHER" id="PTHR24422:SF8">
    <property type="entry name" value="CHEMOTAXIS PROTEIN"/>
    <property type="match status" value="1"/>
</dbReference>
<dbReference type="InterPro" id="IPR022642">
    <property type="entry name" value="CheR_C"/>
</dbReference>
<accession>A0A0E2DLN1</accession>